<dbReference type="InterPro" id="IPR055346">
    <property type="entry name" value="Fe-S_cluster_assembly_SufBD"/>
</dbReference>
<dbReference type="STRING" id="1155689.SAMN05444278_104177"/>
<feature type="domain" description="SUF system FeS cluster assembly SufBD core" evidence="2">
    <location>
        <begin position="176"/>
        <end position="404"/>
    </location>
</feature>
<dbReference type="InterPro" id="IPR000825">
    <property type="entry name" value="SUF_FeS_clus_asmbl_SufBD_core"/>
</dbReference>
<dbReference type="EMBL" id="FQTW01000004">
    <property type="protein sequence ID" value="SHE71372.1"/>
    <property type="molecule type" value="Genomic_DNA"/>
</dbReference>
<dbReference type="InterPro" id="IPR011542">
    <property type="entry name" value="SUF_FeS_clus_asmbl_SufD"/>
</dbReference>
<dbReference type="Pfam" id="PF01458">
    <property type="entry name" value="SUFBD_core"/>
    <property type="match status" value="1"/>
</dbReference>
<evidence type="ECO:0000259" key="3">
    <source>
        <dbReference type="Pfam" id="PF19295"/>
    </source>
</evidence>
<dbReference type="PANTHER" id="PTHR43575">
    <property type="entry name" value="PROTEIN ABCI7, CHLOROPLASTIC"/>
    <property type="match status" value="1"/>
</dbReference>
<dbReference type="PANTHER" id="PTHR43575:SF1">
    <property type="entry name" value="PROTEIN ABCI7, CHLOROPLASTIC"/>
    <property type="match status" value="1"/>
</dbReference>
<dbReference type="Proteomes" id="UP000184462">
    <property type="component" value="Unassembled WGS sequence"/>
</dbReference>
<dbReference type="RefSeq" id="WP_073192883.1">
    <property type="nucleotide sequence ID" value="NZ_FQTW01000004.1"/>
</dbReference>
<dbReference type="NCBIfam" id="TIGR01981">
    <property type="entry name" value="sufD"/>
    <property type="match status" value="1"/>
</dbReference>
<dbReference type="InterPro" id="IPR037284">
    <property type="entry name" value="SUF_FeS_clus_asmbl_SufBD_sf"/>
</dbReference>
<evidence type="ECO:0000313" key="5">
    <source>
        <dbReference type="Proteomes" id="UP000184462"/>
    </source>
</evidence>
<evidence type="ECO:0000313" key="4">
    <source>
        <dbReference type="EMBL" id="SHE71372.1"/>
    </source>
</evidence>
<sequence length="437" mass="49341">MSLKDKLISSFLAFEENIDLENDIHTQRDSAIKYFENTGFPTKKDEAWKYTSLNSILKEDYSIFPKKEFALDYKDVKKYFIHDIDTYTIVFVDGIYSSHLSSTTHDKFDACLMSSALNKAKYKSIIDTYFNKATPEDSLVSLNTAFTREGAYIRVPKNVAAEKPVQIINFSTGSETALMVQPRNLIIAEDGSQLQIIERHQSLTDNAVLTNSVTEVFVGKNANVDYYKIQNDKTSASLIDSTYVKQDRDSVASVHTFSLGGKLTRNNLNFYQNGENINSILKGVTILEDKQHVDHNTLVHHQQPNCESHQDYKGIFSDKSVGVFNGKVYVDKIAQKTDAYQSNNNILIDDTSTCNSKPQLEIFADDVKCSHGCTIGQLDNEALYYLQTRGIPYKEARALLMFAFANNVLDSVKIPEIKKRITKQIALKIGVELGFDL</sequence>
<accession>A0A1M4VRF0</accession>
<dbReference type="InterPro" id="IPR045595">
    <property type="entry name" value="SufBD_N"/>
</dbReference>
<reference evidence="4 5" key="1">
    <citation type="submission" date="2016-11" db="EMBL/GenBank/DDBJ databases">
        <authorList>
            <person name="Jaros S."/>
            <person name="Januszkiewicz K."/>
            <person name="Wedrychowicz H."/>
        </authorList>
    </citation>
    <scope>NUCLEOTIDE SEQUENCE [LARGE SCALE GENOMIC DNA]</scope>
    <source>
        <strain evidence="4 5">DSM 25661</strain>
    </source>
</reference>
<dbReference type="Pfam" id="PF19295">
    <property type="entry name" value="SufBD_N"/>
    <property type="match status" value="1"/>
</dbReference>
<dbReference type="AlphaFoldDB" id="A0A1M4VRF0"/>
<name>A0A1M4VRF0_9FLAO</name>
<gene>
    <name evidence="4" type="ORF">SAMN05444278_104177</name>
</gene>
<feature type="domain" description="SUF system FeS cluster assembly SufBD N-terminal" evidence="3">
    <location>
        <begin position="6"/>
        <end position="167"/>
    </location>
</feature>
<dbReference type="OrthoDB" id="9768262at2"/>
<protein>
    <submittedName>
        <fullName evidence="4">Iron-regulated ABC transporter permease protein SufD</fullName>
    </submittedName>
</protein>
<proteinExistence type="inferred from homology"/>
<comment type="similarity">
    <text evidence="1">Belongs to the iron-sulfur cluster assembly SufBD family.</text>
</comment>
<evidence type="ECO:0000259" key="2">
    <source>
        <dbReference type="Pfam" id="PF01458"/>
    </source>
</evidence>
<keyword evidence="5" id="KW-1185">Reference proteome</keyword>
<dbReference type="GO" id="GO:0016226">
    <property type="term" value="P:iron-sulfur cluster assembly"/>
    <property type="evidence" value="ECO:0007669"/>
    <property type="project" value="InterPro"/>
</dbReference>
<organism evidence="4 5">
    <name type="scientific">Psychroflexus salarius</name>
    <dbReference type="NCBI Taxonomy" id="1155689"/>
    <lineage>
        <taxon>Bacteria</taxon>
        <taxon>Pseudomonadati</taxon>
        <taxon>Bacteroidota</taxon>
        <taxon>Flavobacteriia</taxon>
        <taxon>Flavobacteriales</taxon>
        <taxon>Flavobacteriaceae</taxon>
        <taxon>Psychroflexus</taxon>
    </lineage>
</organism>
<dbReference type="SUPFAM" id="SSF101960">
    <property type="entry name" value="Stabilizer of iron transporter SufD"/>
    <property type="match status" value="1"/>
</dbReference>
<evidence type="ECO:0000256" key="1">
    <source>
        <dbReference type="ARBA" id="ARBA00043967"/>
    </source>
</evidence>